<reference evidence="2" key="1">
    <citation type="submission" date="2021-08" db="EMBL/GenBank/DDBJ databases">
        <title>WGS assembly of Ceratopteris richardii.</title>
        <authorList>
            <person name="Marchant D.B."/>
            <person name="Chen G."/>
            <person name="Jenkins J."/>
            <person name="Shu S."/>
            <person name="Leebens-Mack J."/>
            <person name="Grimwood J."/>
            <person name="Schmutz J."/>
            <person name="Soltis P."/>
            <person name="Soltis D."/>
            <person name="Chen Z.-H."/>
        </authorList>
    </citation>
    <scope>NUCLEOTIDE SEQUENCE</scope>
    <source>
        <strain evidence="2">Whitten #5841</strain>
        <tissue evidence="2">Leaf</tissue>
    </source>
</reference>
<dbReference type="EMBL" id="CM035425">
    <property type="protein sequence ID" value="KAH7331353.1"/>
    <property type="molecule type" value="Genomic_DNA"/>
</dbReference>
<keyword evidence="1" id="KW-0732">Signal</keyword>
<sequence>MASILLLSLLKLLLVAGVSAQECADVSVPMVFPYWSTCFQPAMYFTEETYELKSADTQRPGKLAAICDGATSSDCTVRLSEEEAIASRYNFTYLSRELRESVAQVDDVILVNAESGRTLAWRQNSDGEEFLMEVADISDATRFQFFQRDDVALACPRIAFARCKAYNLLSFSSSAGVTDASIDGATYLKQSTENLLPFVLIRVTEPSSNSSL</sequence>
<organism evidence="2 3">
    <name type="scientific">Ceratopteris richardii</name>
    <name type="common">Triangle waterfern</name>
    <dbReference type="NCBI Taxonomy" id="49495"/>
    <lineage>
        <taxon>Eukaryota</taxon>
        <taxon>Viridiplantae</taxon>
        <taxon>Streptophyta</taxon>
        <taxon>Embryophyta</taxon>
        <taxon>Tracheophyta</taxon>
        <taxon>Polypodiopsida</taxon>
        <taxon>Polypodiidae</taxon>
        <taxon>Polypodiales</taxon>
        <taxon>Pteridineae</taxon>
        <taxon>Pteridaceae</taxon>
        <taxon>Parkerioideae</taxon>
        <taxon>Ceratopteris</taxon>
    </lineage>
</organism>
<evidence type="ECO:0000313" key="2">
    <source>
        <dbReference type="EMBL" id="KAH7331353.1"/>
    </source>
</evidence>
<gene>
    <name evidence="2" type="ORF">KP509_20G028800</name>
</gene>
<dbReference type="Proteomes" id="UP000825935">
    <property type="component" value="Chromosome 20"/>
</dbReference>
<feature type="chain" id="PRO_5035767058" evidence="1">
    <location>
        <begin position="21"/>
        <end position="212"/>
    </location>
</feature>
<proteinExistence type="predicted"/>
<name>A0A8T2SHJ6_CERRI</name>
<protein>
    <submittedName>
        <fullName evidence="2">Uncharacterized protein</fullName>
    </submittedName>
</protein>
<feature type="signal peptide" evidence="1">
    <location>
        <begin position="1"/>
        <end position="20"/>
    </location>
</feature>
<comment type="caution">
    <text evidence="2">The sequence shown here is derived from an EMBL/GenBank/DDBJ whole genome shotgun (WGS) entry which is preliminary data.</text>
</comment>
<dbReference type="AlphaFoldDB" id="A0A8T2SHJ6"/>
<evidence type="ECO:0000256" key="1">
    <source>
        <dbReference type="SAM" id="SignalP"/>
    </source>
</evidence>
<keyword evidence="3" id="KW-1185">Reference proteome</keyword>
<accession>A0A8T2SHJ6</accession>
<evidence type="ECO:0000313" key="3">
    <source>
        <dbReference type="Proteomes" id="UP000825935"/>
    </source>
</evidence>